<dbReference type="InterPro" id="IPR008333">
    <property type="entry name" value="Cbr1-like_FAD-bd_dom"/>
</dbReference>
<sequence>MYLQLRITAITRETEDTRTYALENVAAAKIDYLPGQFLTFLVNLHGIEHRRSYSLSTTPGLDTHLAVTVRRKENGEISRHILQHWQPGTIVTALEPTGRFTPGPASTQVRDIFLLAAGSGISPVYAILRHLLHTEPTAHIKLIYSNSTPERTIFLRQIQELEKQFPTQFHVIYLYSNDPDAHHAYRRLSNTLLEMLVKDHLRYEPTNAQFFLCGPFDYMRMIIMTLTFIGFKDSQLHKENFVVNTAAKIEKTGVPEDDSPRALTLRIKGEEYQLNIPGNQPILQYALEQGIALPYSCKGGVCGSCTAQCNKGNIWMSVNEVLTEKELNQGLVLTCTGYVKDGPAELEL</sequence>
<dbReference type="InterPro" id="IPR017938">
    <property type="entry name" value="Riboflavin_synthase-like_b-brl"/>
</dbReference>
<keyword evidence="6" id="KW-0560">Oxidoreductase</keyword>
<evidence type="ECO:0000313" key="12">
    <source>
        <dbReference type="Proteomes" id="UP000184420"/>
    </source>
</evidence>
<dbReference type="Pfam" id="PF00970">
    <property type="entry name" value="FAD_binding_6"/>
    <property type="match status" value="1"/>
</dbReference>
<dbReference type="Gene3D" id="3.10.20.30">
    <property type="match status" value="1"/>
</dbReference>
<evidence type="ECO:0000256" key="1">
    <source>
        <dbReference type="ARBA" id="ARBA00001974"/>
    </source>
</evidence>
<dbReference type="GO" id="GO:0016491">
    <property type="term" value="F:oxidoreductase activity"/>
    <property type="evidence" value="ECO:0007669"/>
    <property type="project" value="UniProtKB-KW"/>
</dbReference>
<keyword evidence="12" id="KW-1185">Reference proteome</keyword>
<proteinExistence type="predicted"/>
<keyword evidence="8" id="KW-0411">Iron-sulfur</keyword>
<feature type="domain" description="FAD-binding FR-type" evidence="10">
    <location>
        <begin position="1"/>
        <end position="103"/>
    </location>
</feature>
<dbReference type="Gene3D" id="2.40.30.10">
    <property type="entry name" value="Translation factors"/>
    <property type="match status" value="1"/>
</dbReference>
<dbReference type="InterPro" id="IPR036010">
    <property type="entry name" value="2Fe-2S_ferredoxin-like_sf"/>
</dbReference>
<dbReference type="GO" id="GO:0050660">
    <property type="term" value="F:flavin adenine dinucleotide binding"/>
    <property type="evidence" value="ECO:0007669"/>
    <property type="project" value="TreeGrafter"/>
</dbReference>
<dbReference type="SUPFAM" id="SSF63380">
    <property type="entry name" value="Riboflavin synthase domain-like"/>
    <property type="match status" value="1"/>
</dbReference>
<dbReference type="PANTHER" id="PTHR47354">
    <property type="entry name" value="NADH OXIDOREDUCTASE HCR"/>
    <property type="match status" value="1"/>
</dbReference>
<dbReference type="PROSITE" id="PS51085">
    <property type="entry name" value="2FE2S_FER_2"/>
    <property type="match status" value="1"/>
</dbReference>
<gene>
    <name evidence="11" type="ORF">SAMN05444266_105109</name>
</gene>
<dbReference type="Gene3D" id="3.40.50.80">
    <property type="entry name" value="Nucleotide-binding domain of ferredoxin-NADP reductase (FNR) module"/>
    <property type="match status" value="1"/>
</dbReference>
<evidence type="ECO:0000259" key="9">
    <source>
        <dbReference type="PROSITE" id="PS51085"/>
    </source>
</evidence>
<dbReference type="GO" id="GO:0046872">
    <property type="term" value="F:metal ion binding"/>
    <property type="evidence" value="ECO:0007669"/>
    <property type="project" value="UniProtKB-KW"/>
</dbReference>
<keyword evidence="7" id="KW-0408">Iron</keyword>
<dbReference type="Proteomes" id="UP000184420">
    <property type="component" value="Unassembled WGS sequence"/>
</dbReference>
<dbReference type="InterPro" id="IPR012675">
    <property type="entry name" value="Beta-grasp_dom_sf"/>
</dbReference>
<dbReference type="PROSITE" id="PS00197">
    <property type="entry name" value="2FE2S_FER_1"/>
    <property type="match status" value="1"/>
</dbReference>
<dbReference type="InterPro" id="IPR039261">
    <property type="entry name" value="FNR_nucleotide-bd"/>
</dbReference>
<dbReference type="SUPFAM" id="SSF54292">
    <property type="entry name" value="2Fe-2S ferredoxin-like"/>
    <property type="match status" value="1"/>
</dbReference>
<protein>
    <submittedName>
        <fullName evidence="11">Ring-1,2-phenylacetyl-CoA epoxidase subunit PaaE</fullName>
    </submittedName>
</protein>
<evidence type="ECO:0000259" key="10">
    <source>
        <dbReference type="PROSITE" id="PS51384"/>
    </source>
</evidence>
<dbReference type="SUPFAM" id="SSF52343">
    <property type="entry name" value="Ferredoxin reductase-like, C-terminal NADP-linked domain"/>
    <property type="match status" value="1"/>
</dbReference>
<evidence type="ECO:0000256" key="5">
    <source>
        <dbReference type="ARBA" id="ARBA00022827"/>
    </source>
</evidence>
<evidence type="ECO:0000313" key="11">
    <source>
        <dbReference type="EMBL" id="SHL82185.1"/>
    </source>
</evidence>
<feature type="domain" description="2Fe-2S ferredoxin-type" evidence="9">
    <location>
        <begin position="261"/>
        <end position="348"/>
    </location>
</feature>
<dbReference type="Pfam" id="PF00111">
    <property type="entry name" value="Fer2"/>
    <property type="match status" value="1"/>
</dbReference>
<dbReference type="InterPro" id="IPR001041">
    <property type="entry name" value="2Fe-2S_ferredoxin-type"/>
</dbReference>
<dbReference type="PROSITE" id="PS51384">
    <property type="entry name" value="FAD_FR"/>
    <property type="match status" value="1"/>
</dbReference>
<evidence type="ECO:0000256" key="6">
    <source>
        <dbReference type="ARBA" id="ARBA00023002"/>
    </source>
</evidence>
<dbReference type="Pfam" id="PF00175">
    <property type="entry name" value="NAD_binding_1"/>
    <property type="match status" value="1"/>
</dbReference>
<evidence type="ECO:0000256" key="3">
    <source>
        <dbReference type="ARBA" id="ARBA00022714"/>
    </source>
</evidence>
<dbReference type="GO" id="GO:0051537">
    <property type="term" value="F:2 iron, 2 sulfur cluster binding"/>
    <property type="evidence" value="ECO:0007669"/>
    <property type="project" value="UniProtKB-KW"/>
</dbReference>
<keyword evidence="5" id="KW-0274">FAD</keyword>
<dbReference type="AlphaFoldDB" id="A0A1M7DRS1"/>
<keyword evidence="2" id="KW-0285">Flavoprotein</keyword>
<organism evidence="11 12">
    <name type="scientific">Chitinophaga jiangningensis</name>
    <dbReference type="NCBI Taxonomy" id="1419482"/>
    <lineage>
        <taxon>Bacteria</taxon>
        <taxon>Pseudomonadati</taxon>
        <taxon>Bacteroidota</taxon>
        <taxon>Chitinophagia</taxon>
        <taxon>Chitinophagales</taxon>
        <taxon>Chitinophagaceae</taxon>
        <taxon>Chitinophaga</taxon>
    </lineage>
</organism>
<accession>A0A1M7DRS1</accession>
<dbReference type="PANTHER" id="PTHR47354:SF8">
    <property type="entry name" value="1,2-PHENYLACETYL-COA EPOXIDASE, SUBUNIT E"/>
    <property type="match status" value="1"/>
</dbReference>
<dbReference type="CDD" id="cd00207">
    <property type="entry name" value="fer2"/>
    <property type="match status" value="1"/>
</dbReference>
<evidence type="ECO:0000256" key="2">
    <source>
        <dbReference type="ARBA" id="ARBA00022630"/>
    </source>
</evidence>
<comment type="cofactor">
    <cofactor evidence="1">
        <name>FAD</name>
        <dbReference type="ChEBI" id="CHEBI:57692"/>
    </cofactor>
</comment>
<evidence type="ECO:0000256" key="4">
    <source>
        <dbReference type="ARBA" id="ARBA00022723"/>
    </source>
</evidence>
<dbReference type="EMBL" id="FRBL01000005">
    <property type="protein sequence ID" value="SHL82185.1"/>
    <property type="molecule type" value="Genomic_DNA"/>
</dbReference>
<evidence type="ECO:0000256" key="8">
    <source>
        <dbReference type="ARBA" id="ARBA00023014"/>
    </source>
</evidence>
<dbReference type="PRINTS" id="PR00410">
    <property type="entry name" value="PHEHYDRXLASE"/>
</dbReference>
<dbReference type="InterPro" id="IPR017927">
    <property type="entry name" value="FAD-bd_FR_type"/>
</dbReference>
<dbReference type="CDD" id="cd06214">
    <property type="entry name" value="PA_degradation_oxidoreductase_like"/>
    <property type="match status" value="1"/>
</dbReference>
<keyword evidence="4" id="KW-0479">Metal-binding</keyword>
<keyword evidence="3" id="KW-0001">2Fe-2S</keyword>
<dbReference type="STRING" id="1419482.SAMN05444266_105109"/>
<evidence type="ECO:0000256" key="7">
    <source>
        <dbReference type="ARBA" id="ARBA00023004"/>
    </source>
</evidence>
<dbReference type="InterPro" id="IPR006058">
    <property type="entry name" value="2Fe2S_fd_BS"/>
</dbReference>
<dbReference type="OrthoDB" id="9789468at2"/>
<dbReference type="InterPro" id="IPR050415">
    <property type="entry name" value="MRET"/>
</dbReference>
<reference evidence="11 12" key="1">
    <citation type="submission" date="2016-11" db="EMBL/GenBank/DDBJ databases">
        <authorList>
            <person name="Jaros S."/>
            <person name="Januszkiewicz K."/>
            <person name="Wedrychowicz H."/>
        </authorList>
    </citation>
    <scope>NUCLEOTIDE SEQUENCE [LARGE SCALE GENOMIC DNA]</scope>
    <source>
        <strain evidence="11 12">DSM 27406</strain>
    </source>
</reference>
<dbReference type="RefSeq" id="WP_073081699.1">
    <property type="nucleotide sequence ID" value="NZ_FRBL01000005.1"/>
</dbReference>
<name>A0A1M7DRS1_9BACT</name>
<dbReference type="InterPro" id="IPR001433">
    <property type="entry name" value="OxRdtase_FAD/NAD-bd"/>
</dbReference>